<keyword evidence="2" id="KW-1185">Reference proteome</keyword>
<protein>
    <submittedName>
        <fullName evidence="1">Uncharacterized protein</fullName>
    </submittedName>
</protein>
<organism evidence="1 2">
    <name type="scientific">Methylobacterium pseudosasicola</name>
    <dbReference type="NCBI Taxonomy" id="582667"/>
    <lineage>
        <taxon>Bacteria</taxon>
        <taxon>Pseudomonadati</taxon>
        <taxon>Pseudomonadota</taxon>
        <taxon>Alphaproteobacteria</taxon>
        <taxon>Hyphomicrobiales</taxon>
        <taxon>Methylobacteriaceae</taxon>
        <taxon>Methylobacterium</taxon>
    </lineage>
</organism>
<dbReference type="InterPro" id="IPR046581">
    <property type="entry name" value="DUF6641"/>
</dbReference>
<dbReference type="STRING" id="582667.SAMN05192568_103262"/>
<gene>
    <name evidence="1" type="ORF">SAMN05192568_103262</name>
</gene>
<dbReference type="RefSeq" id="WP_092044749.1">
    <property type="nucleotide sequence ID" value="NZ_FOTK01000032.1"/>
</dbReference>
<sequence length="154" mass="16673">MSVLKTLKLSAAAPTASANDPLGRARDKLLAQLADQRDMVSASLEGRLYEPPRMLALRKDASGQRVRVEVNRRVRRGWFQDPAGTVHFIMRVGGKPLELQPGKAAISIGSLDKLPGTLEALITAVRAGELDPQIKEAAAARGLMMAERRKPRAA</sequence>
<accession>A0A1I4R2R2</accession>
<dbReference type="Pfam" id="PF20346">
    <property type="entry name" value="DUF6641"/>
    <property type="match status" value="1"/>
</dbReference>
<evidence type="ECO:0000313" key="1">
    <source>
        <dbReference type="EMBL" id="SFM46230.1"/>
    </source>
</evidence>
<dbReference type="Proteomes" id="UP000199048">
    <property type="component" value="Unassembled WGS sequence"/>
</dbReference>
<evidence type="ECO:0000313" key="2">
    <source>
        <dbReference type="Proteomes" id="UP000199048"/>
    </source>
</evidence>
<dbReference type="OrthoDB" id="7358761at2"/>
<name>A0A1I4R2R2_9HYPH</name>
<dbReference type="EMBL" id="FOTK01000032">
    <property type="protein sequence ID" value="SFM46230.1"/>
    <property type="molecule type" value="Genomic_DNA"/>
</dbReference>
<proteinExistence type="predicted"/>
<dbReference type="AlphaFoldDB" id="A0A1I4R2R2"/>
<reference evidence="2" key="1">
    <citation type="submission" date="2016-10" db="EMBL/GenBank/DDBJ databases">
        <authorList>
            <person name="Varghese N."/>
            <person name="Submissions S."/>
        </authorList>
    </citation>
    <scope>NUCLEOTIDE SEQUENCE [LARGE SCALE GENOMIC DNA]</scope>
    <source>
        <strain evidence="2">BL36</strain>
    </source>
</reference>